<organism evidence="4 5">
    <name type="scientific">Leptospira ryugenii</name>
    <dbReference type="NCBI Taxonomy" id="1917863"/>
    <lineage>
        <taxon>Bacteria</taxon>
        <taxon>Pseudomonadati</taxon>
        <taxon>Spirochaetota</taxon>
        <taxon>Spirochaetia</taxon>
        <taxon>Leptospirales</taxon>
        <taxon>Leptospiraceae</taxon>
        <taxon>Leptospira</taxon>
    </lineage>
</organism>
<gene>
    <name evidence="4" type="ORF">LPTSP4_34790</name>
</gene>
<dbReference type="GO" id="GO:0016020">
    <property type="term" value="C:membrane"/>
    <property type="evidence" value="ECO:0007669"/>
    <property type="project" value="TreeGrafter"/>
</dbReference>
<evidence type="ECO:0000256" key="3">
    <source>
        <dbReference type="RuleBase" id="RU000363"/>
    </source>
</evidence>
<comment type="caution">
    <text evidence="4">The sequence shown here is derived from an EMBL/GenBank/DDBJ whole genome shotgun (WGS) entry which is preliminary data.</text>
</comment>
<dbReference type="SUPFAM" id="SSF51735">
    <property type="entry name" value="NAD(P)-binding Rossmann-fold domains"/>
    <property type="match status" value="1"/>
</dbReference>
<dbReference type="CDD" id="cd05332">
    <property type="entry name" value="11beta-HSD1_like_SDR_c"/>
    <property type="match status" value="1"/>
</dbReference>
<evidence type="ECO:0000256" key="1">
    <source>
        <dbReference type="ARBA" id="ARBA00006484"/>
    </source>
</evidence>
<dbReference type="GO" id="GO:0016491">
    <property type="term" value="F:oxidoreductase activity"/>
    <property type="evidence" value="ECO:0007669"/>
    <property type="project" value="UniProtKB-KW"/>
</dbReference>
<sequence length="259" mass="28470">MVWVTGASSGIGEALVKELAKLGARVVLSARNEKELKRVQLECSLDEGHSLLLPLDISDYKNLQKKVQTVQKKWSQIDVLINNAGVSQRDLAENTSIEVTEKIMDINFFGVVALSKAVYPLMKKNKSGILVVIASLAGKIGTPLRSSYCASKHAVLGFFDGWRGEAFHDGIQITTVCPGFVKTKISLNALVGDGKNQGKMDEGIENGLEADYTARVILAGIARGKDELIISGFKERFAYFLKRFFPRVLNRILRQAKVT</sequence>
<dbReference type="PRINTS" id="PR00080">
    <property type="entry name" value="SDRFAMILY"/>
</dbReference>
<dbReference type="Pfam" id="PF00106">
    <property type="entry name" value="adh_short"/>
    <property type="match status" value="1"/>
</dbReference>
<name>A0A2P2E4Y2_9LEPT</name>
<dbReference type="PANTHER" id="PTHR44196">
    <property type="entry name" value="DEHYDROGENASE/REDUCTASE SDR FAMILY MEMBER 7B"/>
    <property type="match status" value="1"/>
</dbReference>
<dbReference type="Gene3D" id="3.40.50.720">
    <property type="entry name" value="NAD(P)-binding Rossmann-like Domain"/>
    <property type="match status" value="1"/>
</dbReference>
<keyword evidence="5" id="KW-1185">Reference proteome</keyword>
<dbReference type="PROSITE" id="PS00061">
    <property type="entry name" value="ADH_SHORT"/>
    <property type="match status" value="1"/>
</dbReference>
<dbReference type="Proteomes" id="UP000245133">
    <property type="component" value="Unassembled WGS sequence"/>
</dbReference>
<proteinExistence type="inferred from homology"/>
<keyword evidence="2" id="KW-0560">Oxidoreductase</keyword>
<comment type="similarity">
    <text evidence="1 3">Belongs to the short-chain dehydrogenases/reductases (SDR) family.</text>
</comment>
<reference evidence="4 5" key="1">
    <citation type="submission" date="2018-02" db="EMBL/GenBank/DDBJ databases">
        <title>Novel Leptospira species isolated from soil and water in Japan.</title>
        <authorList>
            <person name="Nakao R."/>
            <person name="Masuzawa T."/>
        </authorList>
    </citation>
    <scope>NUCLEOTIDE SEQUENCE [LARGE SCALE GENOMIC DNA]</scope>
    <source>
        <strain evidence="4 5">YH101</strain>
    </source>
</reference>
<accession>A0A2P2E4Y2</accession>
<evidence type="ECO:0000256" key="2">
    <source>
        <dbReference type="ARBA" id="ARBA00023002"/>
    </source>
</evidence>
<dbReference type="NCBIfam" id="NF004825">
    <property type="entry name" value="PRK06181.1"/>
    <property type="match status" value="1"/>
</dbReference>
<dbReference type="PANTHER" id="PTHR44196:SF1">
    <property type="entry name" value="DEHYDROGENASE_REDUCTASE SDR FAMILY MEMBER 7B"/>
    <property type="match status" value="1"/>
</dbReference>
<evidence type="ECO:0000313" key="5">
    <source>
        <dbReference type="Proteomes" id="UP000245133"/>
    </source>
</evidence>
<protein>
    <submittedName>
        <fullName evidence="4">KR domain protein</fullName>
    </submittedName>
</protein>
<dbReference type="InterPro" id="IPR036291">
    <property type="entry name" value="NAD(P)-bd_dom_sf"/>
</dbReference>
<evidence type="ECO:0000313" key="4">
    <source>
        <dbReference type="EMBL" id="GBF51941.1"/>
    </source>
</evidence>
<dbReference type="InterPro" id="IPR020904">
    <property type="entry name" value="Sc_DH/Rdtase_CS"/>
</dbReference>
<dbReference type="PRINTS" id="PR00081">
    <property type="entry name" value="GDHRDH"/>
</dbReference>
<dbReference type="AlphaFoldDB" id="A0A2P2E4Y2"/>
<dbReference type="InterPro" id="IPR002347">
    <property type="entry name" value="SDR_fam"/>
</dbReference>
<dbReference type="EMBL" id="BFBB01000009">
    <property type="protein sequence ID" value="GBF51941.1"/>
    <property type="molecule type" value="Genomic_DNA"/>
</dbReference>